<dbReference type="GO" id="GO:0003677">
    <property type="term" value="F:DNA binding"/>
    <property type="evidence" value="ECO:0007669"/>
    <property type="project" value="UniProtKB-KW"/>
</dbReference>
<dbReference type="Pfam" id="PF07729">
    <property type="entry name" value="FCD"/>
    <property type="match status" value="1"/>
</dbReference>
<keyword evidence="1" id="KW-0805">Transcription regulation</keyword>
<evidence type="ECO:0000313" key="5">
    <source>
        <dbReference type="EMBL" id="MBF4160733.1"/>
    </source>
</evidence>
<evidence type="ECO:0000313" key="6">
    <source>
        <dbReference type="Proteomes" id="UP000656804"/>
    </source>
</evidence>
<dbReference type="InterPro" id="IPR008920">
    <property type="entry name" value="TF_FadR/GntR_C"/>
</dbReference>
<feature type="domain" description="HTH gntR-type" evidence="4">
    <location>
        <begin position="1"/>
        <end position="61"/>
    </location>
</feature>
<dbReference type="InterPro" id="IPR036388">
    <property type="entry name" value="WH-like_DNA-bd_sf"/>
</dbReference>
<dbReference type="RefSeq" id="WP_194501919.1">
    <property type="nucleotide sequence ID" value="NZ_JADIVZ010000001.1"/>
</dbReference>
<dbReference type="InterPro" id="IPR000524">
    <property type="entry name" value="Tscrpt_reg_HTH_GntR"/>
</dbReference>
<reference evidence="5" key="1">
    <citation type="submission" date="2020-11" db="EMBL/GenBank/DDBJ databases">
        <title>Nocardioides sp. CBS4Y-1, whole genome shotgun sequence.</title>
        <authorList>
            <person name="Tuo L."/>
        </authorList>
    </citation>
    <scope>NUCLEOTIDE SEQUENCE</scope>
    <source>
        <strain evidence="5">CBS4Y-1</strain>
    </source>
</reference>
<accession>A0A930Y9U4</accession>
<evidence type="ECO:0000256" key="1">
    <source>
        <dbReference type="ARBA" id="ARBA00023015"/>
    </source>
</evidence>
<dbReference type="PANTHER" id="PTHR43537:SF45">
    <property type="entry name" value="GNTR FAMILY REGULATORY PROTEIN"/>
    <property type="match status" value="1"/>
</dbReference>
<dbReference type="SUPFAM" id="SSF48008">
    <property type="entry name" value="GntR ligand-binding domain-like"/>
    <property type="match status" value="1"/>
</dbReference>
<dbReference type="InterPro" id="IPR011711">
    <property type="entry name" value="GntR_C"/>
</dbReference>
<organism evidence="5 6">
    <name type="scientific">Nocardioides acrostichi</name>
    <dbReference type="NCBI Taxonomy" id="2784339"/>
    <lineage>
        <taxon>Bacteria</taxon>
        <taxon>Bacillati</taxon>
        <taxon>Actinomycetota</taxon>
        <taxon>Actinomycetes</taxon>
        <taxon>Propionibacteriales</taxon>
        <taxon>Nocardioidaceae</taxon>
        <taxon>Nocardioides</taxon>
    </lineage>
</organism>
<keyword evidence="3" id="KW-0804">Transcription</keyword>
<dbReference type="AlphaFoldDB" id="A0A930Y9U4"/>
<dbReference type="GO" id="GO:0003700">
    <property type="term" value="F:DNA-binding transcription factor activity"/>
    <property type="evidence" value="ECO:0007669"/>
    <property type="project" value="InterPro"/>
</dbReference>
<dbReference type="Proteomes" id="UP000656804">
    <property type="component" value="Unassembled WGS sequence"/>
</dbReference>
<gene>
    <name evidence="5" type="ORF">ISG29_03470</name>
</gene>
<comment type="caution">
    <text evidence="5">The sequence shown here is derived from an EMBL/GenBank/DDBJ whole genome shotgun (WGS) entry which is preliminary data.</text>
</comment>
<proteinExistence type="predicted"/>
<keyword evidence="2" id="KW-0238">DNA-binding</keyword>
<dbReference type="PROSITE" id="PS50949">
    <property type="entry name" value="HTH_GNTR"/>
    <property type="match status" value="1"/>
</dbReference>
<dbReference type="SUPFAM" id="SSF46785">
    <property type="entry name" value="Winged helix' DNA-binding domain"/>
    <property type="match status" value="1"/>
</dbReference>
<dbReference type="Gene3D" id="1.20.120.530">
    <property type="entry name" value="GntR ligand-binding domain-like"/>
    <property type="match status" value="1"/>
</dbReference>
<evidence type="ECO:0000256" key="2">
    <source>
        <dbReference type="ARBA" id="ARBA00023125"/>
    </source>
</evidence>
<dbReference type="InterPro" id="IPR036390">
    <property type="entry name" value="WH_DNA-bd_sf"/>
</dbReference>
<keyword evidence="6" id="KW-1185">Reference proteome</keyword>
<dbReference type="SMART" id="SM00345">
    <property type="entry name" value="HTH_GNTR"/>
    <property type="match status" value="1"/>
</dbReference>
<dbReference type="Gene3D" id="1.10.10.10">
    <property type="entry name" value="Winged helix-like DNA-binding domain superfamily/Winged helix DNA-binding domain"/>
    <property type="match status" value="1"/>
</dbReference>
<evidence type="ECO:0000259" key="4">
    <source>
        <dbReference type="PROSITE" id="PS50949"/>
    </source>
</evidence>
<sequence>MVVIRQAMVDGDIRPGEVFSASALAQQLGVSNSPVRDACMELVHSGILEVVRNRGFRLVYLDQEALDNVYEIRIMLEGPAVERIADRDLTEHEPPLREFVERCLAAALEVDTQGFLQYDRLFHLTLLGLLDNPKLVDIVDGLRDQTRIAGMHRLVETGGLERSAREHGELLDALVAGEAERSRDIMVRHLAHGSSRRPDPVDSSRSTH</sequence>
<dbReference type="EMBL" id="JADIVZ010000001">
    <property type="protein sequence ID" value="MBF4160733.1"/>
    <property type="molecule type" value="Genomic_DNA"/>
</dbReference>
<evidence type="ECO:0000256" key="3">
    <source>
        <dbReference type="ARBA" id="ARBA00023163"/>
    </source>
</evidence>
<name>A0A930Y9U4_9ACTN</name>
<protein>
    <submittedName>
        <fullName evidence="5">GntR family transcriptional regulator</fullName>
    </submittedName>
</protein>
<dbReference type="SMART" id="SM00895">
    <property type="entry name" value="FCD"/>
    <property type="match status" value="1"/>
</dbReference>
<dbReference type="Pfam" id="PF00392">
    <property type="entry name" value="GntR"/>
    <property type="match status" value="1"/>
</dbReference>
<dbReference type="PANTHER" id="PTHR43537">
    <property type="entry name" value="TRANSCRIPTIONAL REGULATOR, GNTR FAMILY"/>
    <property type="match status" value="1"/>
</dbReference>